<dbReference type="Gene3D" id="3.40.630.30">
    <property type="match status" value="1"/>
</dbReference>
<dbReference type="AlphaFoldDB" id="A0A9D1L973"/>
<protein>
    <submittedName>
        <fullName evidence="2">GNAT family N-acetyltransferase</fullName>
    </submittedName>
</protein>
<dbReference type="PROSITE" id="PS51186">
    <property type="entry name" value="GNAT"/>
    <property type="match status" value="1"/>
</dbReference>
<evidence type="ECO:0000313" key="3">
    <source>
        <dbReference type="Proteomes" id="UP000824089"/>
    </source>
</evidence>
<dbReference type="Proteomes" id="UP000824089">
    <property type="component" value="Unassembled WGS sequence"/>
</dbReference>
<evidence type="ECO:0000313" key="2">
    <source>
        <dbReference type="EMBL" id="HIU29649.1"/>
    </source>
</evidence>
<feature type="domain" description="N-acetyltransferase" evidence="1">
    <location>
        <begin position="37"/>
        <end position="191"/>
    </location>
</feature>
<reference evidence="2" key="1">
    <citation type="submission" date="2020-10" db="EMBL/GenBank/DDBJ databases">
        <authorList>
            <person name="Gilroy R."/>
        </authorList>
    </citation>
    <scope>NUCLEOTIDE SEQUENCE</scope>
    <source>
        <strain evidence="2">CHK195-4489</strain>
    </source>
</reference>
<evidence type="ECO:0000259" key="1">
    <source>
        <dbReference type="PROSITE" id="PS51186"/>
    </source>
</evidence>
<gene>
    <name evidence="2" type="ORF">IAD50_05070</name>
</gene>
<name>A0A9D1L973_9CLOT</name>
<dbReference type="InterPro" id="IPR016181">
    <property type="entry name" value="Acyl_CoA_acyltransferase"/>
</dbReference>
<dbReference type="EMBL" id="DVMM01000102">
    <property type="protein sequence ID" value="HIU29649.1"/>
    <property type="molecule type" value="Genomic_DNA"/>
</dbReference>
<dbReference type="SUPFAM" id="SSF55729">
    <property type="entry name" value="Acyl-CoA N-acyltransferases (Nat)"/>
    <property type="match status" value="1"/>
</dbReference>
<organism evidence="2 3">
    <name type="scientific">Candidatus Egerieisoma faecipullorum</name>
    <dbReference type="NCBI Taxonomy" id="2840963"/>
    <lineage>
        <taxon>Bacteria</taxon>
        <taxon>Bacillati</taxon>
        <taxon>Bacillota</taxon>
        <taxon>Clostridia</taxon>
        <taxon>Eubacteriales</taxon>
        <taxon>Clostridiaceae</taxon>
        <taxon>Clostridiaceae incertae sedis</taxon>
        <taxon>Candidatus Egerieisoma</taxon>
    </lineage>
</organism>
<dbReference type="CDD" id="cd04301">
    <property type="entry name" value="NAT_SF"/>
    <property type="match status" value="1"/>
</dbReference>
<dbReference type="InterPro" id="IPR000182">
    <property type="entry name" value="GNAT_dom"/>
</dbReference>
<proteinExistence type="predicted"/>
<dbReference type="Pfam" id="PF00583">
    <property type="entry name" value="Acetyltransf_1"/>
    <property type="match status" value="1"/>
</dbReference>
<comment type="caution">
    <text evidence="2">The sequence shown here is derived from an EMBL/GenBank/DDBJ whole genome shotgun (WGS) entry which is preliminary data.</text>
</comment>
<accession>A0A9D1L973</accession>
<reference evidence="2" key="2">
    <citation type="journal article" date="2021" name="PeerJ">
        <title>Extensive microbial diversity within the chicken gut microbiome revealed by metagenomics and culture.</title>
        <authorList>
            <person name="Gilroy R."/>
            <person name="Ravi A."/>
            <person name="Getino M."/>
            <person name="Pursley I."/>
            <person name="Horton D.L."/>
            <person name="Alikhan N.F."/>
            <person name="Baker D."/>
            <person name="Gharbi K."/>
            <person name="Hall N."/>
            <person name="Watson M."/>
            <person name="Adriaenssens E.M."/>
            <person name="Foster-Nyarko E."/>
            <person name="Jarju S."/>
            <person name="Secka A."/>
            <person name="Antonio M."/>
            <person name="Oren A."/>
            <person name="Chaudhuri R.R."/>
            <person name="La Ragione R."/>
            <person name="Hildebrand F."/>
            <person name="Pallen M.J."/>
        </authorList>
    </citation>
    <scope>NUCLEOTIDE SEQUENCE</scope>
    <source>
        <strain evidence="2">CHK195-4489</strain>
    </source>
</reference>
<dbReference type="GO" id="GO:0016747">
    <property type="term" value="F:acyltransferase activity, transferring groups other than amino-acyl groups"/>
    <property type="evidence" value="ECO:0007669"/>
    <property type="project" value="InterPro"/>
</dbReference>
<sequence>MGGLPVFDNHDDRIQYFNLLLERNTERIPHYDLPEGYHFEFYKDGDRDAWIEIEKSAKEFVSFEQGLAAWDKYYLGREHELPGRMIFAVNEIGEKAATATAFYDIDSGDDHATGWLHWVSVKRSHQGRGLSKPLISRTLERLKELGYTRIKIPTQTTSWLACKIYLDFGFLPEPQNALQSLGGWRIIKRLTDHPSLSRFRAAEDWEVLNRQGGSG</sequence>